<dbReference type="AlphaFoldDB" id="A0A4Y8LD97"/>
<dbReference type="PANTHER" id="PTHR44757:SF2">
    <property type="entry name" value="BIOFILM ARCHITECTURE MAINTENANCE PROTEIN MBAA"/>
    <property type="match status" value="1"/>
</dbReference>
<evidence type="ECO:0000313" key="5">
    <source>
        <dbReference type="Proteomes" id="UP000297776"/>
    </source>
</evidence>
<dbReference type="InterPro" id="IPR000160">
    <property type="entry name" value="GGDEF_dom"/>
</dbReference>
<dbReference type="Pfam" id="PF00990">
    <property type="entry name" value="GGDEF"/>
    <property type="match status" value="1"/>
</dbReference>
<feature type="domain" description="EAL" evidence="2">
    <location>
        <begin position="693"/>
        <end position="942"/>
    </location>
</feature>
<comment type="caution">
    <text evidence="4">The sequence shown here is derived from an EMBL/GenBank/DDBJ whole genome shotgun (WGS) entry which is preliminary data.</text>
</comment>
<dbReference type="RefSeq" id="WP_134381918.1">
    <property type="nucleotide sequence ID" value="NZ_SORX01000006.1"/>
</dbReference>
<dbReference type="Proteomes" id="UP000297776">
    <property type="component" value="Unassembled WGS sequence"/>
</dbReference>
<dbReference type="Gene3D" id="3.20.20.450">
    <property type="entry name" value="EAL domain"/>
    <property type="match status" value="1"/>
</dbReference>
<dbReference type="SMART" id="SM00267">
    <property type="entry name" value="GGDEF"/>
    <property type="match status" value="1"/>
</dbReference>
<evidence type="ECO:0000259" key="3">
    <source>
        <dbReference type="PROSITE" id="PS50887"/>
    </source>
</evidence>
<keyword evidence="1" id="KW-0812">Transmembrane</keyword>
<dbReference type="InterPro" id="IPR043128">
    <property type="entry name" value="Rev_trsase/Diguanyl_cyclase"/>
</dbReference>
<feature type="transmembrane region" description="Helical" evidence="1">
    <location>
        <begin position="139"/>
        <end position="157"/>
    </location>
</feature>
<gene>
    <name evidence="4" type="ORF">E2626_11520</name>
</gene>
<dbReference type="SUPFAM" id="SSF55073">
    <property type="entry name" value="Nucleotide cyclase"/>
    <property type="match status" value="1"/>
</dbReference>
<dbReference type="PANTHER" id="PTHR44757">
    <property type="entry name" value="DIGUANYLATE CYCLASE DGCP"/>
    <property type="match status" value="1"/>
</dbReference>
<feature type="transmembrane region" description="Helical" evidence="1">
    <location>
        <begin position="44"/>
        <end position="66"/>
    </location>
</feature>
<feature type="transmembrane region" description="Helical" evidence="1">
    <location>
        <begin position="169"/>
        <end position="188"/>
    </location>
</feature>
<dbReference type="CDD" id="cd01948">
    <property type="entry name" value="EAL"/>
    <property type="match status" value="1"/>
</dbReference>
<feature type="domain" description="GGDEF" evidence="3">
    <location>
        <begin position="552"/>
        <end position="684"/>
    </location>
</feature>
<dbReference type="PROSITE" id="PS50887">
    <property type="entry name" value="GGDEF"/>
    <property type="match status" value="1"/>
</dbReference>
<dbReference type="InterPro" id="IPR001633">
    <property type="entry name" value="EAL_dom"/>
</dbReference>
<feature type="transmembrane region" description="Helical" evidence="1">
    <location>
        <begin position="72"/>
        <end position="89"/>
    </location>
</feature>
<protein>
    <submittedName>
        <fullName evidence="4">Diguanylate cyclase</fullName>
    </submittedName>
</protein>
<dbReference type="EMBL" id="SORX01000006">
    <property type="protein sequence ID" value="TFE00598.1"/>
    <property type="molecule type" value="Genomic_DNA"/>
</dbReference>
<dbReference type="SMART" id="SM00052">
    <property type="entry name" value="EAL"/>
    <property type="match status" value="1"/>
</dbReference>
<evidence type="ECO:0000313" key="4">
    <source>
        <dbReference type="EMBL" id="TFE00598.1"/>
    </source>
</evidence>
<evidence type="ECO:0000256" key="1">
    <source>
        <dbReference type="SAM" id="Phobius"/>
    </source>
</evidence>
<proteinExistence type="predicted"/>
<dbReference type="OrthoDB" id="9759607at2"/>
<keyword evidence="5" id="KW-1185">Reference proteome</keyword>
<dbReference type="SUPFAM" id="SSF141868">
    <property type="entry name" value="EAL domain-like"/>
    <property type="match status" value="1"/>
</dbReference>
<dbReference type="Pfam" id="PF00563">
    <property type="entry name" value="EAL"/>
    <property type="match status" value="1"/>
</dbReference>
<evidence type="ECO:0000259" key="2">
    <source>
        <dbReference type="PROSITE" id="PS50883"/>
    </source>
</evidence>
<sequence>MLSKYILPRWVIYIILILSGAASFYYIPTLFGIDFLIGSFLTFLLYRLFGFRIALIHSMIFAFATYYIWGHFYGSAAMLMEFLTVILLYKKYKQSLIMADMIYWLTLGIPFVFVTYYYLLDLSFVDSLIVALKDTVNGIINILLANLLLFIVSYFFFKKHRQKIQLEDVIFHTILTLFLIPAFTMLLFEMSSDSEDVQQQIQSDSQKEYTDAQDTLNMWMYEVRTVLSSQGNFVYSADVIEDELYLATLSEAVWGADEIVLMDSDMNVIADYPENRLNTLNESNYPDFMPNQVRYSPFYFDANNDPYVIATIPLTKPSEFTDEETLYFAVSIEMKEWENLYGNDRRVTVHDQSGMRMDGTANPDDDPFFESIQSTFNQGNEEELSFLWMPSDTDTKISSWKNATYVTMGENENTPWTVISTVNTGPYHKELFTQHLYRLIFISIILAFSIFLSTKITKKILRPIHELELITKNLPERVKDSQSIVWPRTRLIDVQLLIINFRKMTRKLSKAFDEVSDQQNKLSRLAKFDPLTNLQNRMGIDESFQEHMSPETALGIMFMDLDHFKKVNDTLGHGVGDLVLVEVASKLIEVSSAETTVGRLGGDEFILLVPDTSEEDLRKFSSAILKVFKSPLNIDGHMIAITPSIGLALAPDHGTELTEVMQNADIALYESKRNGKNQATFFNNYLNIENEKNQIFEQRLRNALKENLLTIHYDPIYKRNSADLTSAAAKITWPHGEMTIAQWRTLSKSVHLSKELGNYIVNKAIADASKLSKEGYHIDIMLPLLIDQCYDPKFFTSIEKLLKKYEVNGCALRFVLSEHIPPAEMSFFNDLFKQLNQIGIKIVLDEFGVGYSALLYMNELPIDQIKINAQVLEKNGEKQAADHIVKGVMSIAGSMGLKTIAVNIKNKKQEAFFEEQNADEVQFSNRKPINITELKKRLENEKIS</sequence>
<organism evidence="4 5">
    <name type="scientific">Jeotgalibacillus salarius</name>
    <dbReference type="NCBI Taxonomy" id="546023"/>
    <lineage>
        <taxon>Bacteria</taxon>
        <taxon>Bacillati</taxon>
        <taxon>Bacillota</taxon>
        <taxon>Bacilli</taxon>
        <taxon>Bacillales</taxon>
        <taxon>Caryophanaceae</taxon>
        <taxon>Jeotgalibacillus</taxon>
    </lineage>
</organism>
<dbReference type="Gene3D" id="3.30.70.270">
    <property type="match status" value="1"/>
</dbReference>
<keyword evidence="1" id="KW-0472">Membrane</keyword>
<dbReference type="CDD" id="cd01949">
    <property type="entry name" value="GGDEF"/>
    <property type="match status" value="1"/>
</dbReference>
<dbReference type="InterPro" id="IPR052155">
    <property type="entry name" value="Biofilm_reg_signaling"/>
</dbReference>
<reference evidence="4 5" key="1">
    <citation type="submission" date="2019-03" db="EMBL/GenBank/DDBJ databases">
        <authorList>
            <person name="Yang Y."/>
        </authorList>
    </citation>
    <scope>NUCLEOTIDE SEQUENCE [LARGE SCALE GENOMIC DNA]</scope>
    <source>
        <strain evidence="4 5">ASL-1</strain>
    </source>
</reference>
<keyword evidence="1" id="KW-1133">Transmembrane helix</keyword>
<feature type="transmembrane region" description="Helical" evidence="1">
    <location>
        <begin position="12"/>
        <end position="37"/>
    </location>
</feature>
<dbReference type="PROSITE" id="PS50883">
    <property type="entry name" value="EAL"/>
    <property type="match status" value="1"/>
</dbReference>
<dbReference type="InterPro" id="IPR029787">
    <property type="entry name" value="Nucleotide_cyclase"/>
</dbReference>
<name>A0A4Y8LD97_9BACL</name>
<feature type="transmembrane region" description="Helical" evidence="1">
    <location>
        <begin position="101"/>
        <end position="119"/>
    </location>
</feature>
<accession>A0A4Y8LD97</accession>
<dbReference type="NCBIfam" id="TIGR00254">
    <property type="entry name" value="GGDEF"/>
    <property type="match status" value="1"/>
</dbReference>
<dbReference type="InterPro" id="IPR035919">
    <property type="entry name" value="EAL_sf"/>
</dbReference>